<dbReference type="eggNOG" id="KOG0523">
    <property type="taxonomic scope" value="Eukaryota"/>
</dbReference>
<gene>
    <name evidence="3" type="ORF">ATEG_03596</name>
</gene>
<evidence type="ECO:0000256" key="1">
    <source>
        <dbReference type="ARBA" id="ARBA00009986"/>
    </source>
</evidence>
<dbReference type="AlphaFoldDB" id="Q0CRT8"/>
<protein>
    <recommendedName>
        <fullName evidence="2">Aldehyde dehydrogenase domain-containing protein</fullName>
    </recommendedName>
</protein>
<organism evidence="3 4">
    <name type="scientific">Aspergillus terreus (strain NIH 2624 / FGSC A1156)</name>
    <dbReference type="NCBI Taxonomy" id="341663"/>
    <lineage>
        <taxon>Eukaryota</taxon>
        <taxon>Fungi</taxon>
        <taxon>Dikarya</taxon>
        <taxon>Ascomycota</taxon>
        <taxon>Pezizomycotina</taxon>
        <taxon>Eurotiomycetes</taxon>
        <taxon>Eurotiomycetidae</taxon>
        <taxon>Eurotiales</taxon>
        <taxon>Aspergillaceae</taxon>
        <taxon>Aspergillus</taxon>
        <taxon>Aspergillus subgen. Circumdati</taxon>
    </lineage>
</organism>
<dbReference type="GO" id="GO:0006574">
    <property type="term" value="P:L-valine catabolic process"/>
    <property type="evidence" value="ECO:0007669"/>
    <property type="project" value="TreeGrafter"/>
</dbReference>
<name>Q0CRT8_ASPTN</name>
<dbReference type="Pfam" id="PF00171">
    <property type="entry name" value="Aldedh"/>
    <property type="match status" value="1"/>
</dbReference>
<dbReference type="eggNOG" id="KOG2449">
    <property type="taxonomic scope" value="Eukaryota"/>
</dbReference>
<feature type="domain" description="Aldehyde dehydrogenase" evidence="2">
    <location>
        <begin position="30"/>
        <end position="96"/>
    </location>
</feature>
<dbReference type="Gene3D" id="3.40.605.10">
    <property type="entry name" value="Aldehyde Dehydrogenase, Chain A, domain 1"/>
    <property type="match status" value="1"/>
</dbReference>
<evidence type="ECO:0000259" key="2">
    <source>
        <dbReference type="Pfam" id="PF00171"/>
    </source>
</evidence>
<dbReference type="GO" id="GO:0004491">
    <property type="term" value="F:methylmalonate-semialdehyde dehydrogenase (acylating, NAD) activity"/>
    <property type="evidence" value="ECO:0007669"/>
    <property type="project" value="InterPro"/>
</dbReference>
<evidence type="ECO:0000313" key="3">
    <source>
        <dbReference type="EMBL" id="EAU35398.1"/>
    </source>
</evidence>
<dbReference type="PANTHER" id="PTHR43866">
    <property type="entry name" value="MALONATE-SEMIALDEHYDE DEHYDROGENASE"/>
    <property type="match status" value="1"/>
</dbReference>
<dbReference type="GeneID" id="4318142"/>
<sequence length="152" mass="16794">MNFCPPRLPNGSPSAISQQTILSRASHSLPPEELSAAVVPAKKALPAWRATTIAPRQQILFRFTHLIKDSWDRLAASITLEQGKTFKDARGDVLRGPTLQPIELANLFRAMPNILYIRPGDSEETASAWIVAIQAKRTPSIISTSRHTVFLK</sequence>
<dbReference type="HOGENOM" id="CLU_1721972_0_0_1"/>
<accession>Q0CRT8</accession>
<evidence type="ECO:0000313" key="4">
    <source>
        <dbReference type="Proteomes" id="UP000007963"/>
    </source>
</evidence>
<dbReference type="InterPro" id="IPR029061">
    <property type="entry name" value="THDP-binding"/>
</dbReference>
<dbReference type="VEuPathDB" id="FungiDB:ATEG_03596"/>
<dbReference type="GO" id="GO:0005739">
    <property type="term" value="C:mitochondrion"/>
    <property type="evidence" value="ECO:0007669"/>
    <property type="project" value="TreeGrafter"/>
</dbReference>
<dbReference type="Proteomes" id="UP000007963">
    <property type="component" value="Unassembled WGS sequence"/>
</dbReference>
<dbReference type="EMBL" id="CH476598">
    <property type="protein sequence ID" value="EAU35398.1"/>
    <property type="molecule type" value="Genomic_DNA"/>
</dbReference>
<dbReference type="InterPro" id="IPR016162">
    <property type="entry name" value="Ald_DH_N"/>
</dbReference>
<dbReference type="SUPFAM" id="SSF52518">
    <property type="entry name" value="Thiamin diphosphate-binding fold (THDP-binding)"/>
    <property type="match status" value="1"/>
</dbReference>
<comment type="similarity">
    <text evidence="1">Belongs to the aldehyde dehydrogenase family.</text>
</comment>
<dbReference type="OrthoDB" id="10267175at2759"/>
<proteinExistence type="inferred from homology"/>
<dbReference type="InterPro" id="IPR016161">
    <property type="entry name" value="Ald_DH/histidinol_DH"/>
</dbReference>
<dbReference type="InterPro" id="IPR010061">
    <property type="entry name" value="MeMal-semiAld_DH"/>
</dbReference>
<dbReference type="GO" id="GO:0006210">
    <property type="term" value="P:thymine catabolic process"/>
    <property type="evidence" value="ECO:0007669"/>
    <property type="project" value="TreeGrafter"/>
</dbReference>
<reference evidence="4" key="1">
    <citation type="submission" date="2005-09" db="EMBL/GenBank/DDBJ databases">
        <title>Annotation of the Aspergillus terreus NIH2624 genome.</title>
        <authorList>
            <person name="Birren B.W."/>
            <person name="Lander E.S."/>
            <person name="Galagan J.E."/>
            <person name="Nusbaum C."/>
            <person name="Devon K."/>
            <person name="Henn M."/>
            <person name="Ma L.-J."/>
            <person name="Jaffe D.B."/>
            <person name="Butler J."/>
            <person name="Alvarez P."/>
            <person name="Gnerre S."/>
            <person name="Grabherr M."/>
            <person name="Kleber M."/>
            <person name="Mauceli E.W."/>
            <person name="Brockman W."/>
            <person name="Rounsley S."/>
            <person name="Young S.K."/>
            <person name="LaButti K."/>
            <person name="Pushparaj V."/>
            <person name="DeCaprio D."/>
            <person name="Crawford M."/>
            <person name="Koehrsen M."/>
            <person name="Engels R."/>
            <person name="Montgomery P."/>
            <person name="Pearson M."/>
            <person name="Howarth C."/>
            <person name="Larson L."/>
            <person name="Luoma S."/>
            <person name="White J."/>
            <person name="Alvarado L."/>
            <person name="Kodira C.D."/>
            <person name="Zeng Q."/>
            <person name="Oleary S."/>
            <person name="Yandava C."/>
            <person name="Denning D.W."/>
            <person name="Nierman W.C."/>
            <person name="Milne T."/>
            <person name="Madden K."/>
        </authorList>
    </citation>
    <scope>NUCLEOTIDE SEQUENCE [LARGE SCALE GENOMIC DNA]</scope>
    <source>
        <strain evidence="4">NIH 2624 / FGSC A1156</strain>
    </source>
</reference>
<dbReference type="InterPro" id="IPR015590">
    <property type="entry name" value="Aldehyde_DH_dom"/>
</dbReference>
<dbReference type="STRING" id="341663.Q0CRT8"/>
<dbReference type="Gene3D" id="3.40.50.970">
    <property type="match status" value="1"/>
</dbReference>
<dbReference type="SUPFAM" id="SSF53720">
    <property type="entry name" value="ALDH-like"/>
    <property type="match status" value="1"/>
</dbReference>
<dbReference type="GO" id="GO:0006091">
    <property type="term" value="P:generation of precursor metabolites and energy"/>
    <property type="evidence" value="ECO:0007669"/>
    <property type="project" value="UniProtKB-ARBA"/>
</dbReference>
<dbReference type="RefSeq" id="XP_001212774.1">
    <property type="nucleotide sequence ID" value="XM_001212774.1"/>
</dbReference>
<dbReference type="PANTHER" id="PTHR43866:SF3">
    <property type="entry name" value="METHYLMALONATE-SEMIALDEHYDE DEHYDROGENASE [ACYLATING], MITOCHONDRIAL"/>
    <property type="match status" value="1"/>
</dbReference>